<feature type="domain" description="DUF3945" evidence="2">
    <location>
        <begin position="357"/>
        <end position="406"/>
    </location>
</feature>
<accession>A0ABR7UQS7</accession>
<evidence type="ECO:0000313" key="4">
    <source>
        <dbReference type="EMBL" id="MBD0724776.1"/>
    </source>
</evidence>
<feature type="compositionally biased region" description="Basic and acidic residues" evidence="1">
    <location>
        <begin position="432"/>
        <end position="445"/>
    </location>
</feature>
<keyword evidence="5" id="KW-1185">Reference proteome</keyword>
<reference evidence="4 5" key="1">
    <citation type="journal article" date="2020" name="Microbiol. Res.">
        <title>Flavobacterium pokkalii sp. nov., a novel plant growth promoting native rhizobacteria isolated from pokkali rice grown in coastal saline affected agricultural regions of southern India, Kerala.</title>
        <authorList>
            <person name="Menon R.R."/>
            <person name="Kumari S."/>
            <person name="Viver T."/>
            <person name="Rameshkumar N."/>
        </authorList>
    </citation>
    <scope>NUCLEOTIDE SEQUENCE [LARGE SCALE GENOMIC DNA]</scope>
    <source>
        <strain evidence="4 5">L1I52</strain>
    </source>
</reference>
<evidence type="ECO:0000259" key="3">
    <source>
        <dbReference type="Pfam" id="PF13351"/>
    </source>
</evidence>
<dbReference type="Proteomes" id="UP000661715">
    <property type="component" value="Unassembled WGS sequence"/>
</dbReference>
<evidence type="ECO:0008006" key="6">
    <source>
        <dbReference type="Google" id="ProtNLM"/>
    </source>
</evidence>
<evidence type="ECO:0000313" key="5">
    <source>
        <dbReference type="Proteomes" id="UP000661715"/>
    </source>
</evidence>
<dbReference type="Pfam" id="PF13351">
    <property type="entry name" value="DUF4099"/>
    <property type="match status" value="1"/>
</dbReference>
<feature type="region of interest" description="Disordered" evidence="1">
    <location>
        <begin position="400"/>
        <end position="474"/>
    </location>
</feature>
<organism evidence="4 5">
    <name type="scientific">Flavobacterium pokkalii</name>
    <dbReference type="NCBI Taxonomy" id="1940408"/>
    <lineage>
        <taxon>Bacteria</taxon>
        <taxon>Pseudomonadati</taxon>
        <taxon>Bacteroidota</taxon>
        <taxon>Flavobacteriia</taxon>
        <taxon>Flavobacteriales</taxon>
        <taxon>Flavobacteriaceae</taxon>
        <taxon>Flavobacterium</taxon>
    </lineage>
</organism>
<feature type="compositionally biased region" description="Basic and acidic residues" evidence="1">
    <location>
        <begin position="452"/>
        <end position="465"/>
    </location>
</feature>
<protein>
    <recommendedName>
        <fullName evidence="6">DUF3945 domain-containing protein</fullName>
    </recommendedName>
</protein>
<evidence type="ECO:0000256" key="1">
    <source>
        <dbReference type="SAM" id="MobiDB-lite"/>
    </source>
</evidence>
<dbReference type="Pfam" id="PF13101">
    <property type="entry name" value="DUF3945"/>
    <property type="match status" value="2"/>
</dbReference>
<gene>
    <name evidence="4" type="ORF">B6A10_06250</name>
</gene>
<name>A0ABR7UQS7_9FLAO</name>
<sequence length="474" mass="54545">MSEEVIDTPRATDQFSDILLVFDKKKKKIEAVKGIEKNGELQTVAANKKNESQFMRVDKHGDLFSNFFSNFLQQLNNPTHFNFFRVAADDAINVANKMQKEVDNPTKSAEKLFIQHEIKNDYKQKNKNIMETTQSTTEISEYRFKLEQIDWNAMSNLGLSKERLEKMNLLDPLLKGYKTNELVPISLDLGTSITRMDARLSLQTRDDGQVVVAIHGIRKEPQFHFPFFGHEFTKEDKENLLKTGNMGRVVDLTNPKNGEIIPSIISVDRLTKELIALRTDRIKIPDEIKGVKLDEQQKQTLMEGKPLYLEGMISKKGEPFSASVQFNADKCYVEFLFDRTNNKQFQSQQQEVPRVFRGKELDEQQYQKFKEGQTVYVSGLVDKKGKEYQGYITFNNETAKTDFSFDNPNKMKSQSQPKEESKTQVAVNSEGKTNEATKKIKEPLKTEQNIPDSKKQQQEQQDKPKAAKSKGRKI</sequence>
<dbReference type="RefSeq" id="WP_188220161.1">
    <property type="nucleotide sequence ID" value="NZ_NASZ01000006.1"/>
</dbReference>
<dbReference type="InterPro" id="IPR025222">
    <property type="entry name" value="DUF3945"/>
</dbReference>
<comment type="caution">
    <text evidence="4">The sequence shown here is derived from an EMBL/GenBank/DDBJ whole genome shotgun (WGS) entry which is preliminary data.</text>
</comment>
<feature type="domain" description="DUF3945" evidence="2">
    <location>
        <begin position="285"/>
        <end position="338"/>
    </location>
</feature>
<dbReference type="EMBL" id="NASZ01000006">
    <property type="protein sequence ID" value="MBD0724776.1"/>
    <property type="molecule type" value="Genomic_DNA"/>
</dbReference>
<feature type="domain" description="DUF4099" evidence="3">
    <location>
        <begin position="144"/>
        <end position="226"/>
    </location>
</feature>
<proteinExistence type="predicted"/>
<feature type="compositionally biased region" description="Polar residues" evidence="1">
    <location>
        <begin position="404"/>
        <end position="416"/>
    </location>
</feature>
<dbReference type="InterPro" id="IPR025343">
    <property type="entry name" value="DUF4099"/>
</dbReference>
<evidence type="ECO:0000259" key="2">
    <source>
        <dbReference type="Pfam" id="PF13101"/>
    </source>
</evidence>